<comment type="caution">
    <text evidence="2">The sequence shown here is derived from an EMBL/GenBank/DDBJ whole genome shotgun (WGS) entry which is preliminary data.</text>
</comment>
<gene>
    <name evidence="2" type="ORF">LCGC14_0997620</name>
</gene>
<evidence type="ECO:0008006" key="3">
    <source>
        <dbReference type="Google" id="ProtNLM"/>
    </source>
</evidence>
<evidence type="ECO:0000313" key="2">
    <source>
        <dbReference type="EMBL" id="KKN14290.1"/>
    </source>
</evidence>
<reference evidence="2" key="1">
    <citation type="journal article" date="2015" name="Nature">
        <title>Complex archaea that bridge the gap between prokaryotes and eukaryotes.</title>
        <authorList>
            <person name="Spang A."/>
            <person name="Saw J.H."/>
            <person name="Jorgensen S.L."/>
            <person name="Zaremba-Niedzwiedzka K."/>
            <person name="Martijn J."/>
            <person name="Lind A.E."/>
            <person name="van Eijk R."/>
            <person name="Schleper C."/>
            <person name="Guy L."/>
            <person name="Ettema T.J."/>
        </authorList>
    </citation>
    <scope>NUCLEOTIDE SEQUENCE</scope>
</reference>
<sequence length="1311" mass="144834">MVNNQSINPKFKEAPTEFFSTESIGVQGVIEDLPGLEVNLDKIIAESDSRDNQSLIEQGIEKFGIPEPEKPDDIFSNIKNQLINSPMTQMSGGIRDALVNTIESLGDLIDMGFETSQLQQLSETGELDKIKVPSAGEAIRKVTRKIPEIPEADTTLLNIQRTAAQYAINFIPFMKGLNSLAKIPKIGRTLQSGIAGMLTAFTALDVDSPKFGEMIESLHPKLKIPFLDFLKSKPEDTNAEKRFKNAIDDALAFGAIGGLFFAMGKFVKRALALGRKLNETTIKPKGVKAAIPKASKPTTFESLGKRSDELEDVIENMRDELDAKGIKDILKQEKFSPELAKLVQEKIKIDTSAAQKAFDGAKKILQNVIGIKKSQSEFASIKSILRENYGLTDKPLGGAFFFRQIDSSIDNPQTIEKVTKDIAKILFSEKHPNADFFATFGSNAAGVTRKGKEDILKKASSMAGTFNNKLKTFLLSETAEPILKASKPSQLVEVTEKTGKKLKDFLEIKAEDVAHAQKELNLNFENWKVEDDIVTSLNKVATVFEEETKAMGRGVTKSRAELMKAVEKSGFGLEEMLKLNNNQPLNDAQIKSFVFHLHQIQKKLDTLKTAFLKGDKSVEEEFLKTFALSSKLVPKFLGAGSTAGRALKALDTIKQDFDGNLRVVKDLINATEEIPLGVNAVELARSLDMLTTVKGRSIFARTAVTASNMFMEAWIAGLVSGTKTLLGVNPLGNLNLLLFGVAERGLASGTTNIFSAGRRGIASQEAHYLVYGMINATDEALQVAGKTLRTGIQNPEFTKFEIPRQIRGDRVNLDFIDNRLTQNVLKKGIDLFGSIVRFPFTVLGSVDDFFKVMNTRGHLWSLGARKANSLGLDPQSDEWLRVVADVINNPTKAISEQANDFGHIQTFTNKLNKDKGLIEGVGATVTEFANKHALVKMVVPFSKIATNITKYSLERTPFAFAMKDVRDAIGRGGADRQMAYAKIALGSMIGMLFVSLAKMGLITGTFPTSSINQKKLRRDSGVDQNSWIIGGKSFPYRRIDPIGLTIGMSADFVELFETLGVDDLSKIATVISAMIGENVLNKTYLVGISDVVDVILGRRKPAKVLQRFASTLIPFSSAIRETERAFDPRIGQTNPNLDSSWKIFINGFMSGKPGENRYLMPKRGFFGDVLERGRYFDIKNIKDDKALNALIDNKVEVSFQPDRAISGRVPGRLRTPSAKDGIILEDPNYDRMIELFGKVEIGGLVVREAIEQFIETKQFKDAPKNMRAKILESIVRTYRDVAELKMLDEDEENGGSLKQRIRLKKIAEIRE</sequence>
<dbReference type="EMBL" id="LAZR01003832">
    <property type="protein sequence ID" value="KKN14290.1"/>
    <property type="molecule type" value="Genomic_DNA"/>
</dbReference>
<feature type="coiled-coil region" evidence="1">
    <location>
        <begin position="300"/>
        <end position="327"/>
    </location>
</feature>
<evidence type="ECO:0000256" key="1">
    <source>
        <dbReference type="SAM" id="Coils"/>
    </source>
</evidence>
<accession>A0A0F9N417</accession>
<proteinExistence type="predicted"/>
<organism evidence="2">
    <name type="scientific">marine sediment metagenome</name>
    <dbReference type="NCBI Taxonomy" id="412755"/>
    <lineage>
        <taxon>unclassified sequences</taxon>
        <taxon>metagenomes</taxon>
        <taxon>ecological metagenomes</taxon>
    </lineage>
</organism>
<keyword evidence="1" id="KW-0175">Coiled coil</keyword>
<name>A0A0F9N417_9ZZZZ</name>
<protein>
    <recommendedName>
        <fullName evidence="3">Large polyvalent protein associated domain-containing protein</fullName>
    </recommendedName>
</protein>